<keyword evidence="2" id="KW-0238">DNA-binding</keyword>
<evidence type="ECO:0000313" key="5">
    <source>
        <dbReference type="EMBL" id="RCW93341.1"/>
    </source>
</evidence>
<dbReference type="InterPro" id="IPR000843">
    <property type="entry name" value="HTH_LacI"/>
</dbReference>
<dbReference type="InterPro" id="IPR001761">
    <property type="entry name" value="Peripla_BP/Lac1_sug-bd_dom"/>
</dbReference>
<protein>
    <submittedName>
        <fullName evidence="5">LacI family transcriptional regulator</fullName>
    </submittedName>
</protein>
<dbReference type="PANTHER" id="PTHR30146">
    <property type="entry name" value="LACI-RELATED TRANSCRIPTIONAL REPRESSOR"/>
    <property type="match status" value="1"/>
</dbReference>
<dbReference type="Gene3D" id="3.40.50.2300">
    <property type="match status" value="1"/>
</dbReference>
<dbReference type="Gene3D" id="1.10.260.40">
    <property type="entry name" value="lambda repressor-like DNA-binding domains"/>
    <property type="match status" value="1"/>
</dbReference>
<evidence type="ECO:0000313" key="6">
    <source>
        <dbReference type="Proteomes" id="UP000253436"/>
    </source>
</evidence>
<evidence type="ECO:0000256" key="2">
    <source>
        <dbReference type="ARBA" id="ARBA00023125"/>
    </source>
</evidence>
<proteinExistence type="predicted"/>
<dbReference type="PROSITE" id="PS50932">
    <property type="entry name" value="HTH_LACI_2"/>
    <property type="match status" value="1"/>
</dbReference>
<dbReference type="AlphaFoldDB" id="A0A368ZHW4"/>
<dbReference type="GO" id="GO:0003700">
    <property type="term" value="F:DNA-binding transcription factor activity"/>
    <property type="evidence" value="ECO:0007669"/>
    <property type="project" value="TreeGrafter"/>
</dbReference>
<keyword evidence="1" id="KW-0805">Transcription regulation</keyword>
<dbReference type="InterPro" id="IPR028082">
    <property type="entry name" value="Peripla_BP_I"/>
</dbReference>
<keyword evidence="6" id="KW-1185">Reference proteome</keyword>
<dbReference type="SUPFAM" id="SSF47413">
    <property type="entry name" value="lambda repressor-like DNA-binding domains"/>
    <property type="match status" value="1"/>
</dbReference>
<organism evidence="5 6">
    <name type="scientific">Winogradskyella arenosi</name>
    <dbReference type="NCBI Taxonomy" id="533325"/>
    <lineage>
        <taxon>Bacteria</taxon>
        <taxon>Pseudomonadati</taxon>
        <taxon>Bacteroidota</taxon>
        <taxon>Flavobacteriia</taxon>
        <taxon>Flavobacteriales</taxon>
        <taxon>Flavobacteriaceae</taxon>
        <taxon>Winogradskyella</taxon>
    </lineage>
</organism>
<comment type="caution">
    <text evidence="5">The sequence shown here is derived from an EMBL/GenBank/DDBJ whole genome shotgun (WGS) entry which is preliminary data.</text>
</comment>
<dbReference type="EMBL" id="QPJO01000001">
    <property type="protein sequence ID" value="RCW93341.1"/>
    <property type="molecule type" value="Genomic_DNA"/>
</dbReference>
<dbReference type="Proteomes" id="UP000253436">
    <property type="component" value="Unassembled WGS sequence"/>
</dbReference>
<feature type="domain" description="HTH lacI-type" evidence="4">
    <location>
        <begin position="2"/>
        <end position="56"/>
    </location>
</feature>
<dbReference type="RefSeq" id="WP_114307876.1">
    <property type="nucleotide sequence ID" value="NZ_QPJO01000001.1"/>
</dbReference>
<dbReference type="SUPFAM" id="SSF53822">
    <property type="entry name" value="Periplasmic binding protein-like I"/>
    <property type="match status" value="1"/>
</dbReference>
<evidence type="ECO:0000259" key="4">
    <source>
        <dbReference type="PROSITE" id="PS50932"/>
    </source>
</evidence>
<dbReference type="InterPro" id="IPR010982">
    <property type="entry name" value="Lambda_DNA-bd_dom_sf"/>
</dbReference>
<dbReference type="OrthoDB" id="755826at2"/>
<gene>
    <name evidence="5" type="ORF">DFQ08_101134</name>
</gene>
<dbReference type="CDD" id="cd01392">
    <property type="entry name" value="HTH_LacI"/>
    <property type="match status" value="1"/>
</dbReference>
<dbReference type="PANTHER" id="PTHR30146:SF109">
    <property type="entry name" value="HTH-TYPE TRANSCRIPTIONAL REGULATOR GALS"/>
    <property type="match status" value="1"/>
</dbReference>
<reference evidence="5 6" key="1">
    <citation type="submission" date="2018-07" db="EMBL/GenBank/DDBJ databases">
        <title>Genomic Encyclopedia of Type Strains, Phase III (KMG-III): the genomes of soil and plant-associated and newly described type strains.</title>
        <authorList>
            <person name="Whitman W."/>
        </authorList>
    </citation>
    <scope>NUCLEOTIDE SEQUENCE [LARGE SCALE GENOMIC DNA]</scope>
    <source>
        <strain evidence="5 6">CECT 7958</strain>
    </source>
</reference>
<evidence type="ECO:0000256" key="3">
    <source>
        <dbReference type="ARBA" id="ARBA00023163"/>
    </source>
</evidence>
<keyword evidence="3" id="KW-0804">Transcription</keyword>
<sequence length="168" mass="18927">MVTIKELSILSGYSVSTVSKALNNRLDVSKTTRHAIQAIAQECNYVPNNYAVALRVKKSQSIIAVVLPEVTNTSYNQALCYVQKSAEDFGYRILLYQSFYSKDKEMDYIKNLNDGSTDGVIVMSKDDKQSSDYSYNSLPIQVLNLKDNLPLDEIKRRSKNSLLKLIAN</sequence>
<accession>A0A368ZHW4</accession>
<dbReference type="GO" id="GO:0000976">
    <property type="term" value="F:transcription cis-regulatory region binding"/>
    <property type="evidence" value="ECO:0007669"/>
    <property type="project" value="TreeGrafter"/>
</dbReference>
<dbReference type="Pfam" id="PF00356">
    <property type="entry name" value="LacI"/>
    <property type="match status" value="1"/>
</dbReference>
<evidence type="ECO:0000256" key="1">
    <source>
        <dbReference type="ARBA" id="ARBA00023015"/>
    </source>
</evidence>
<dbReference type="Pfam" id="PF00532">
    <property type="entry name" value="Peripla_BP_1"/>
    <property type="match status" value="1"/>
</dbReference>
<name>A0A368ZHW4_9FLAO</name>
<dbReference type="SMART" id="SM00354">
    <property type="entry name" value="HTH_LACI"/>
    <property type="match status" value="1"/>
</dbReference>